<dbReference type="GO" id="GO:0003677">
    <property type="term" value="F:DNA binding"/>
    <property type="evidence" value="ECO:0007669"/>
    <property type="project" value="InterPro"/>
</dbReference>
<dbReference type="AlphaFoldDB" id="G0VDF4"/>
<accession>G0VDF4</accession>
<dbReference type="SMART" id="SM00484">
    <property type="entry name" value="XPGI"/>
    <property type="match status" value="1"/>
</dbReference>
<dbReference type="Pfam" id="PF00867">
    <property type="entry name" value="XPG_I"/>
    <property type="match status" value="1"/>
</dbReference>
<dbReference type="GeneID" id="96903097"/>
<dbReference type="InterPro" id="IPR006084">
    <property type="entry name" value="XPG/Rad2"/>
</dbReference>
<dbReference type="InParanoid" id="G0VDF4"/>
<dbReference type="PANTHER" id="PTHR11081:SF65">
    <property type="entry name" value="DNA DAMAGE-INDUCIBLE PROTEIN DIN7-RELATED"/>
    <property type="match status" value="1"/>
</dbReference>
<keyword evidence="4" id="KW-0479">Metal-binding</keyword>
<feature type="domain" description="XPG-I" evidence="10">
    <location>
        <begin position="138"/>
        <end position="209"/>
    </location>
</feature>
<dbReference type="InterPro" id="IPR036279">
    <property type="entry name" value="5-3_exonuclease_C_sf"/>
</dbReference>
<dbReference type="HOGENOM" id="CLU_008978_3_0_1"/>
<dbReference type="EMBL" id="HE576754">
    <property type="protein sequence ID" value="CCC69516.1"/>
    <property type="molecule type" value="Genomic_DNA"/>
</dbReference>
<dbReference type="GO" id="GO:0046872">
    <property type="term" value="F:metal ion binding"/>
    <property type="evidence" value="ECO:0007669"/>
    <property type="project" value="UniProtKB-KW"/>
</dbReference>
<protein>
    <submittedName>
        <fullName evidence="12">Uncharacterized protein</fullName>
    </submittedName>
</protein>
<comment type="cofactor">
    <cofactor evidence="1">
        <name>Mg(2+)</name>
        <dbReference type="ChEBI" id="CHEBI:18420"/>
    </cofactor>
</comment>
<keyword evidence="9" id="KW-0539">Nucleus</keyword>
<comment type="subcellular location">
    <subcellularLocation>
        <location evidence="2">Nucleus</location>
    </subcellularLocation>
</comment>
<evidence type="ECO:0000256" key="7">
    <source>
        <dbReference type="ARBA" id="ARBA00022842"/>
    </source>
</evidence>
<evidence type="ECO:0000259" key="10">
    <source>
        <dbReference type="SMART" id="SM00484"/>
    </source>
</evidence>
<evidence type="ECO:0000256" key="4">
    <source>
        <dbReference type="ARBA" id="ARBA00022723"/>
    </source>
</evidence>
<dbReference type="OMA" id="DVQFRAM"/>
<evidence type="ECO:0000256" key="3">
    <source>
        <dbReference type="ARBA" id="ARBA00022722"/>
    </source>
</evidence>
<keyword evidence="8" id="KW-0234">DNA repair</keyword>
<dbReference type="InterPro" id="IPR029060">
    <property type="entry name" value="PIN-like_dom_sf"/>
</dbReference>
<dbReference type="PANTHER" id="PTHR11081">
    <property type="entry name" value="FLAP ENDONUCLEASE FAMILY MEMBER"/>
    <property type="match status" value="1"/>
</dbReference>
<sequence>MGVAGLLPHLKTIQKHVTLKKYAGMTLGIDAYSWLHKAACSCAYELAMDKPTEKYLQYFIRKFNLMKKLNIKPYLIFDGDAILVKGEVESSRLNKRKTNKLMGEKLWRIGERKAATEFFQKSVNITTQMAKHIINYCRENSIQYVVAPFEADSQMVYLEKTVQVQGIISEDSDLIVFGSKRLITKLNEFGECIEIASCDFGDLTGKFPFGELSMDQIRMLVCLSGCDYTVGIWKIGLVTAIKLVRQFDNMDDIVNHIKESGKYSLNCNFLQEYKYANYSFQYQRVFDPKENRIVTLNRIPTELKNDRKELGIVGQCIGNVISKKSGIKSIVVNDDDIDHNIHTMIANGDLDPHNWKETLISREEYLHSERSITLNNLTNPLSPISNFLPTNPILHPGLAYLDSSIHHTECVA</sequence>
<dbReference type="GO" id="GO:0017108">
    <property type="term" value="F:5'-flap endonuclease activity"/>
    <property type="evidence" value="ECO:0007669"/>
    <property type="project" value="TreeGrafter"/>
</dbReference>
<dbReference type="STRING" id="1064592.G0VDF4"/>
<dbReference type="InterPro" id="IPR006086">
    <property type="entry name" value="XPG-I_dom"/>
</dbReference>
<feature type="domain" description="XPG N-terminal" evidence="11">
    <location>
        <begin position="1"/>
        <end position="99"/>
    </location>
</feature>
<name>G0VDF4_NAUCA</name>
<reference key="2">
    <citation type="submission" date="2011-08" db="EMBL/GenBank/DDBJ databases">
        <title>Genome sequence of Naumovozyma castellii.</title>
        <authorList>
            <person name="Gordon J.L."/>
            <person name="Armisen D."/>
            <person name="Proux-Wera E."/>
            <person name="OhEigeartaigh S.S."/>
            <person name="Byrne K.P."/>
            <person name="Wolfe K.H."/>
        </authorList>
    </citation>
    <scope>NUCLEOTIDE SEQUENCE</scope>
    <source>
        <strain>Type strain:CBS 4309</strain>
    </source>
</reference>
<evidence type="ECO:0000256" key="9">
    <source>
        <dbReference type="ARBA" id="ARBA00023242"/>
    </source>
</evidence>
<dbReference type="CDD" id="cd09901">
    <property type="entry name" value="H3TH_FEN1-like"/>
    <property type="match status" value="1"/>
</dbReference>
<keyword evidence="5" id="KW-0227">DNA damage</keyword>
<dbReference type="KEGG" id="ncs:NCAS_0C05260"/>
<dbReference type="FunFam" id="3.40.50.1010:FF:000002">
    <property type="entry name" value="Exonuclease 1, putative"/>
    <property type="match status" value="1"/>
</dbReference>
<dbReference type="GO" id="GO:0005634">
    <property type="term" value="C:nucleus"/>
    <property type="evidence" value="ECO:0007669"/>
    <property type="project" value="UniProtKB-SubCell"/>
</dbReference>
<evidence type="ECO:0000256" key="6">
    <source>
        <dbReference type="ARBA" id="ARBA00022801"/>
    </source>
</evidence>
<dbReference type="InterPro" id="IPR006085">
    <property type="entry name" value="XPG_DNA_repair_N"/>
</dbReference>
<dbReference type="InterPro" id="IPR008918">
    <property type="entry name" value="HhH2"/>
</dbReference>
<keyword evidence="3" id="KW-0540">Nuclease</keyword>
<organism evidence="12 13">
    <name type="scientific">Naumovozyma castellii</name>
    <name type="common">Yeast</name>
    <name type="synonym">Saccharomyces castellii</name>
    <dbReference type="NCBI Taxonomy" id="27288"/>
    <lineage>
        <taxon>Eukaryota</taxon>
        <taxon>Fungi</taxon>
        <taxon>Dikarya</taxon>
        <taxon>Ascomycota</taxon>
        <taxon>Saccharomycotina</taxon>
        <taxon>Saccharomycetes</taxon>
        <taxon>Saccharomycetales</taxon>
        <taxon>Saccharomycetaceae</taxon>
        <taxon>Naumovozyma</taxon>
    </lineage>
</organism>
<evidence type="ECO:0000259" key="11">
    <source>
        <dbReference type="SMART" id="SM00485"/>
    </source>
</evidence>
<evidence type="ECO:0000313" key="12">
    <source>
        <dbReference type="EMBL" id="CCC69516.1"/>
    </source>
</evidence>
<dbReference type="InterPro" id="IPR019974">
    <property type="entry name" value="XPG_CS"/>
</dbReference>
<evidence type="ECO:0000256" key="2">
    <source>
        <dbReference type="ARBA" id="ARBA00004123"/>
    </source>
</evidence>
<dbReference type="SUPFAM" id="SSF88723">
    <property type="entry name" value="PIN domain-like"/>
    <property type="match status" value="1"/>
</dbReference>
<dbReference type="eggNOG" id="KOG2518">
    <property type="taxonomic scope" value="Eukaryota"/>
</dbReference>
<dbReference type="GO" id="GO:0006281">
    <property type="term" value="P:DNA repair"/>
    <property type="evidence" value="ECO:0007669"/>
    <property type="project" value="UniProtKB-KW"/>
</dbReference>
<reference evidence="12 13" key="1">
    <citation type="journal article" date="2011" name="Proc. Natl. Acad. Sci. U.S.A.">
        <title>Evolutionary erosion of yeast sex chromosomes by mating-type switching accidents.</title>
        <authorList>
            <person name="Gordon J.L."/>
            <person name="Armisen D."/>
            <person name="Proux-Wera E."/>
            <person name="Oheigeartaigh S.S."/>
            <person name="Byrne K.P."/>
            <person name="Wolfe K.H."/>
        </authorList>
    </citation>
    <scope>NUCLEOTIDE SEQUENCE [LARGE SCALE GENOMIC DNA]</scope>
    <source>
        <strain evidence="13">ATCC 76901 / BCRC 22586 / CBS 4309 / NBRC 1992 / NRRL Y-12630</strain>
    </source>
</reference>
<dbReference type="RefSeq" id="XP_003675880.1">
    <property type="nucleotide sequence ID" value="XM_003675832.1"/>
</dbReference>
<dbReference type="GO" id="GO:0035312">
    <property type="term" value="F:5'-3' DNA exonuclease activity"/>
    <property type="evidence" value="ECO:0007669"/>
    <property type="project" value="EnsemblFungi"/>
</dbReference>
<dbReference type="Gene3D" id="1.10.150.20">
    <property type="entry name" value="5' to 3' exonuclease, C-terminal subdomain"/>
    <property type="match status" value="1"/>
</dbReference>
<dbReference type="SUPFAM" id="SSF47807">
    <property type="entry name" value="5' to 3' exonuclease, C-terminal subdomain"/>
    <property type="match status" value="1"/>
</dbReference>
<keyword evidence="13" id="KW-1185">Reference proteome</keyword>
<dbReference type="SMART" id="SM00279">
    <property type="entry name" value="HhH2"/>
    <property type="match status" value="1"/>
</dbReference>
<dbReference type="OrthoDB" id="26491at2759"/>
<evidence type="ECO:0000256" key="5">
    <source>
        <dbReference type="ARBA" id="ARBA00022763"/>
    </source>
</evidence>
<dbReference type="GO" id="GO:0005739">
    <property type="term" value="C:mitochondrion"/>
    <property type="evidence" value="ECO:0007669"/>
    <property type="project" value="EnsemblFungi"/>
</dbReference>
<gene>
    <name evidence="12" type="primary">NCAS0C05260</name>
    <name evidence="12" type="ordered locus">NCAS_0C05260</name>
</gene>
<dbReference type="SMART" id="SM00485">
    <property type="entry name" value="XPGN"/>
    <property type="match status" value="1"/>
</dbReference>
<dbReference type="Pfam" id="PF00752">
    <property type="entry name" value="XPG_N"/>
    <property type="match status" value="1"/>
</dbReference>
<dbReference type="InterPro" id="IPR044752">
    <property type="entry name" value="PIN-like_EXO1"/>
</dbReference>
<dbReference type="Proteomes" id="UP000001640">
    <property type="component" value="Chromosome 3"/>
</dbReference>
<dbReference type="PRINTS" id="PR00853">
    <property type="entry name" value="XPGRADSUPER"/>
</dbReference>
<dbReference type="Gene3D" id="3.40.50.1010">
    <property type="entry name" value="5'-nuclease"/>
    <property type="match status" value="1"/>
</dbReference>
<keyword evidence="6" id="KW-0378">Hydrolase</keyword>
<dbReference type="PROSITE" id="PS00841">
    <property type="entry name" value="XPG_1"/>
    <property type="match status" value="1"/>
</dbReference>
<dbReference type="CDD" id="cd09857">
    <property type="entry name" value="PIN_EXO1"/>
    <property type="match status" value="1"/>
</dbReference>
<evidence type="ECO:0000256" key="1">
    <source>
        <dbReference type="ARBA" id="ARBA00001946"/>
    </source>
</evidence>
<evidence type="ECO:0000256" key="8">
    <source>
        <dbReference type="ARBA" id="ARBA00023204"/>
    </source>
</evidence>
<proteinExistence type="predicted"/>
<evidence type="ECO:0000313" key="13">
    <source>
        <dbReference type="Proteomes" id="UP000001640"/>
    </source>
</evidence>
<keyword evidence="7" id="KW-0460">Magnesium</keyword>